<evidence type="ECO:0000313" key="2">
    <source>
        <dbReference type="Proteomes" id="UP001281147"/>
    </source>
</evidence>
<accession>A0ACC3NA95</accession>
<sequence length="431" mass="47155">MHSPLPDASALEAGILEDTQPSRLSRVQDNVRNLLRNSRFGSVQSSPPATPPRTQHHFQQQQQWNALPTPPQSPTRYPRTPPQPLPTPSAESSASTSSPPPTPDNEVPAVHFAHSSIRHTLQQMAHQSALFNTRAVAALDHPDLSDPEVAVYVQKRQREAWKRTRNGHGRKRSRHVIARREAVSSSSGCLLCVLAALLLSAIVATYLVLATASTTDITPTFHILFILGIILATIVFAHTVVRLFLCSSNSRNARKVIVVPAPRPKHHRQHHNHPHRNLPAVQSEAAAFVPATPIPVHMPTDDEVRPDSREALPTAAAEIATPPTNWDKDPDIVANPPPAYGRWRGSVRANPDLLHWQAVLPSPVDSNAPALPSPTYEEAMLAQRTGPPSYVTRESPARRVERTLSDGPAVREQSADPEMVEGRGIGMGGWL</sequence>
<dbReference type="EMBL" id="JAUTXU010000063">
    <property type="protein sequence ID" value="KAK3713351.1"/>
    <property type="molecule type" value="Genomic_DNA"/>
</dbReference>
<gene>
    <name evidence="1" type="ORF">LTR37_008543</name>
</gene>
<name>A0ACC3NA95_9PEZI</name>
<protein>
    <submittedName>
        <fullName evidence="1">Uncharacterized protein</fullName>
    </submittedName>
</protein>
<reference evidence="1" key="1">
    <citation type="submission" date="2023-07" db="EMBL/GenBank/DDBJ databases">
        <title>Black Yeasts Isolated from many extreme environments.</title>
        <authorList>
            <person name="Coleine C."/>
            <person name="Stajich J.E."/>
            <person name="Selbmann L."/>
        </authorList>
    </citation>
    <scope>NUCLEOTIDE SEQUENCE</scope>
    <source>
        <strain evidence="1">CCFEE 5714</strain>
    </source>
</reference>
<dbReference type="Proteomes" id="UP001281147">
    <property type="component" value="Unassembled WGS sequence"/>
</dbReference>
<proteinExistence type="predicted"/>
<keyword evidence="2" id="KW-1185">Reference proteome</keyword>
<organism evidence="1 2">
    <name type="scientific">Vermiconidia calcicola</name>
    <dbReference type="NCBI Taxonomy" id="1690605"/>
    <lineage>
        <taxon>Eukaryota</taxon>
        <taxon>Fungi</taxon>
        <taxon>Dikarya</taxon>
        <taxon>Ascomycota</taxon>
        <taxon>Pezizomycotina</taxon>
        <taxon>Dothideomycetes</taxon>
        <taxon>Dothideomycetidae</taxon>
        <taxon>Mycosphaerellales</taxon>
        <taxon>Extremaceae</taxon>
        <taxon>Vermiconidia</taxon>
    </lineage>
</organism>
<comment type="caution">
    <text evidence="1">The sequence shown here is derived from an EMBL/GenBank/DDBJ whole genome shotgun (WGS) entry which is preliminary data.</text>
</comment>
<evidence type="ECO:0000313" key="1">
    <source>
        <dbReference type="EMBL" id="KAK3713351.1"/>
    </source>
</evidence>